<feature type="domain" description="PIN like" evidence="1">
    <location>
        <begin position="25"/>
        <end position="257"/>
    </location>
</feature>
<dbReference type="EMBL" id="CP150886">
    <property type="protein sequence ID" value="WZB88477.1"/>
    <property type="molecule type" value="Genomic_DNA"/>
</dbReference>
<dbReference type="RefSeq" id="WP_353931384.1">
    <property type="nucleotide sequence ID" value="NZ_CP150886.1"/>
</dbReference>
<name>A0ABZ2UU31_9CYAN</name>
<dbReference type="InterPro" id="IPR041578">
    <property type="entry name" value="PIN_8"/>
</dbReference>
<dbReference type="Pfam" id="PF18476">
    <property type="entry name" value="PIN_8"/>
    <property type="match status" value="1"/>
</dbReference>
<protein>
    <submittedName>
        <fullName evidence="2">PIN-like domain-containing protein</fullName>
    </submittedName>
</protein>
<proteinExistence type="predicted"/>
<dbReference type="Proteomes" id="UP001483337">
    <property type="component" value="Chromosome"/>
</dbReference>
<accession>A0ABZ2UU31</accession>
<organism evidence="2 3">
    <name type="scientific">Okeanomitos corallinicola TIOX110</name>
    <dbReference type="NCBI Taxonomy" id="3133117"/>
    <lineage>
        <taxon>Bacteria</taxon>
        <taxon>Bacillati</taxon>
        <taxon>Cyanobacteriota</taxon>
        <taxon>Cyanophyceae</taxon>
        <taxon>Nostocales</taxon>
        <taxon>Aphanizomenonaceae</taxon>
        <taxon>Okeanomitos</taxon>
    </lineage>
</organism>
<keyword evidence="3" id="KW-1185">Reference proteome</keyword>
<evidence type="ECO:0000313" key="3">
    <source>
        <dbReference type="Proteomes" id="UP001483337"/>
    </source>
</evidence>
<evidence type="ECO:0000313" key="2">
    <source>
        <dbReference type="EMBL" id="WZB88477.1"/>
    </source>
</evidence>
<sequence>MRNLFSWRLIPSDAEFSSFWETATFVFDTNCLLDLYRVSRPTVEDFLKILEHLQDRIWLPYQVADEFLNRREQEIDREAASFQKALLALEKWTSEQKKFNSLRGQLGEAGRIVASELEYLFDKQTNYLDAVDELEMVFRDKINQLKNTHFPFDADNDIILERILSIFDAKVGEPYDEQTLQKLYKQGEDRYKKLQPPGFEDAKKKEDERKYGDFILWKQILDFAKKEARPIIIITSEKKEDWWIKKNGEIISPHIELRREFHEYVQQPFWMYRTQHFLEMAKEKFTVEINPRSIEETNVIADAELVDEEDDIDQVISKSIYSSSKKIIEQMKPPIPDLQSQRLIEQMKLSILDSQLQGLIEQIKQPIIPDSQIQGLIEQMKSQIIPDSQMQRLIEQIKQPIIPDSQMQRLIEQMKRLNND</sequence>
<reference evidence="2 3" key="1">
    <citation type="submission" date="2024-04" db="EMBL/GenBank/DDBJ databases">
        <title>Okeanomitos corallinicola gen. &amp; sp. nov. (Nostocales, Cyanobacteria), a new toxic marine heterocyst-forming cyanobacterium from a coral reef.</title>
        <authorList>
            <person name="Li H."/>
            <person name="Li R."/>
            <person name="Kang J."/>
            <person name="Hii K.S."/>
            <person name="Mohamed H.F."/>
            <person name="Xu X."/>
            <person name="Luo Z."/>
        </authorList>
    </citation>
    <scope>NUCLEOTIDE SEQUENCE [LARGE SCALE GENOMIC DNA]</scope>
    <source>
        <strain evidence="2 3">TIOX110</strain>
    </source>
</reference>
<gene>
    <name evidence="2" type="ORF">WJM97_01930</name>
</gene>
<evidence type="ECO:0000259" key="1">
    <source>
        <dbReference type="Pfam" id="PF18476"/>
    </source>
</evidence>